<dbReference type="GO" id="GO:0000145">
    <property type="term" value="C:exocyst"/>
    <property type="evidence" value="ECO:0007669"/>
    <property type="project" value="InterPro"/>
</dbReference>
<dbReference type="Pfam" id="PF06046">
    <property type="entry name" value="Sec6"/>
    <property type="match status" value="1"/>
</dbReference>
<dbReference type="InterPro" id="IPR010326">
    <property type="entry name" value="EXOC3/Sec6"/>
</dbReference>
<evidence type="ECO:0000256" key="3">
    <source>
        <dbReference type="ARBA" id="ARBA00022483"/>
    </source>
</evidence>
<dbReference type="GO" id="GO:0000149">
    <property type="term" value="F:SNARE binding"/>
    <property type="evidence" value="ECO:0007669"/>
    <property type="project" value="TreeGrafter"/>
</dbReference>
<gene>
    <name evidence="4" type="ORF">CHYS00102_LOCUS1655</name>
</gene>
<dbReference type="GO" id="GO:0006887">
    <property type="term" value="P:exocytosis"/>
    <property type="evidence" value="ECO:0007669"/>
    <property type="project" value="UniProtKB-KW"/>
</dbReference>
<evidence type="ECO:0000256" key="2">
    <source>
        <dbReference type="ARBA" id="ARBA00022448"/>
    </source>
</evidence>
<dbReference type="InterPro" id="IPR042532">
    <property type="entry name" value="EXOC3/Sec6_C"/>
</dbReference>
<organism evidence="4">
    <name type="scientific">Corethron hystrix</name>
    <dbReference type="NCBI Taxonomy" id="216773"/>
    <lineage>
        <taxon>Eukaryota</taxon>
        <taxon>Sar</taxon>
        <taxon>Stramenopiles</taxon>
        <taxon>Ochrophyta</taxon>
        <taxon>Bacillariophyta</taxon>
        <taxon>Coscinodiscophyceae</taxon>
        <taxon>Corethrophycidae</taxon>
        <taxon>Corethrales</taxon>
        <taxon>Corethraceae</taxon>
        <taxon>Corethron</taxon>
    </lineage>
</organism>
<protein>
    <recommendedName>
        <fullName evidence="5">Exocyst complex component Sec6</fullName>
    </recommendedName>
</protein>
<dbReference type="AlphaFoldDB" id="A0A7S1B452"/>
<keyword evidence="2" id="KW-0813">Transport</keyword>
<dbReference type="PANTHER" id="PTHR21292">
    <property type="entry name" value="EXOCYST COMPLEX COMPONENT SEC6-RELATED"/>
    <property type="match status" value="1"/>
</dbReference>
<dbReference type="GO" id="GO:0051601">
    <property type="term" value="P:exocyst localization"/>
    <property type="evidence" value="ECO:0007669"/>
    <property type="project" value="TreeGrafter"/>
</dbReference>
<evidence type="ECO:0000313" key="4">
    <source>
        <dbReference type="EMBL" id="CAD8874480.1"/>
    </source>
</evidence>
<name>A0A7S1B452_9STRA</name>
<reference evidence="4" key="1">
    <citation type="submission" date="2021-01" db="EMBL/GenBank/DDBJ databases">
        <authorList>
            <person name="Corre E."/>
            <person name="Pelletier E."/>
            <person name="Niang G."/>
            <person name="Scheremetjew M."/>
            <person name="Finn R."/>
            <person name="Kale V."/>
            <person name="Holt S."/>
            <person name="Cochrane G."/>
            <person name="Meng A."/>
            <person name="Brown T."/>
            <person name="Cohen L."/>
        </authorList>
    </citation>
    <scope>NUCLEOTIDE SEQUENCE</scope>
    <source>
        <strain evidence="4">308</strain>
    </source>
</reference>
<dbReference type="PANTHER" id="PTHR21292:SF1">
    <property type="entry name" value="EXOCYST COMPLEX COMPONENT 3"/>
    <property type="match status" value="1"/>
</dbReference>
<dbReference type="EMBL" id="HBFR01002525">
    <property type="protein sequence ID" value="CAD8874480.1"/>
    <property type="molecule type" value="Transcribed_RNA"/>
</dbReference>
<keyword evidence="3" id="KW-0268">Exocytosis</keyword>
<comment type="similarity">
    <text evidence="1">Belongs to the SEC6 family.</text>
</comment>
<accession>A0A7S1B452</accession>
<evidence type="ECO:0008006" key="5">
    <source>
        <dbReference type="Google" id="ProtNLM"/>
    </source>
</evidence>
<proteinExistence type="inferred from homology"/>
<evidence type="ECO:0000256" key="1">
    <source>
        <dbReference type="ARBA" id="ARBA00009447"/>
    </source>
</evidence>
<sequence length="807" mass="91729">MCTHISNGRLSHPDADQPAAQDDRFLLAEYPRLRAAVDARRNLFRVFRELEFFAHIPATCERLRDRLRSCEYQEDEMQTIRHVAVEHVELEILLVEAEAGMKARMGGGDKYEVVYEENYDYVQNALGQRSTEGVDRFLSAHVKNVWDLGNEIRGRILSGVAGSFELVRNNPAAMVALVEAVEVYEHAAEEYSALCDGTNKQEDGRSLRFTDMRAAALTQIYQDFEWRALEVFRTIHMQNEDMGDEEISQTTNNTKSTMEAAQFTAVLNAANKLVADIDLVQTEMAPCFAPHWTVDVLWSSCVAHICSNQILNQVGGPEGTNLEKLTVTQLLELVAWIEFFRLHMEQMFPQITDLRSSNKTYFDTRPDLFTTNRKQVDMDSAIDALAWVNNLLDDIHRLAQEEFLQRIRDQMSQWLDNVYRGPHSQYRASNGRLTTSLCEDVFSLVTVQLRTVQTRLSPSSHALAVAATLVLNNVRRKQLEERQKFLSTLEASCAAANDFARMSERCEEVVRDLVRECNFGEDGRALLEASSSELLALFGTDAVYAAQHTHTFVFAPIREDAIAHQLFSKEWEDTLTNNDCVLVLVRTLDDFLADLDVFLDTFLVKKVMDGLVMSSAVFYLECLLTATQQHKDGMFSSIKRAMDRITGDLDTMENYFHRQAQEHPTLSRTVEAHFAILHAVKDIMALAGDISQEDGRRAVLILHKAVDDCHLTQRMVGDLWRAAGGGADAPLELLNSLREDMLMMSPEKSKEDKRRIQERRTRMAMSLEERRVVVGLSAKHMIANFYEERDKNMENAASQGVFGAFFN</sequence>
<dbReference type="Gene3D" id="1.10.357.70">
    <property type="entry name" value="Exocyst complex component Sec6, C-terminal domain"/>
    <property type="match status" value="1"/>
</dbReference>